<accession>A0A5B7EAN7</accession>
<organism evidence="2 3">
    <name type="scientific">Portunus trituberculatus</name>
    <name type="common">Swimming crab</name>
    <name type="synonym">Neptunus trituberculatus</name>
    <dbReference type="NCBI Taxonomy" id="210409"/>
    <lineage>
        <taxon>Eukaryota</taxon>
        <taxon>Metazoa</taxon>
        <taxon>Ecdysozoa</taxon>
        <taxon>Arthropoda</taxon>
        <taxon>Crustacea</taxon>
        <taxon>Multicrustacea</taxon>
        <taxon>Malacostraca</taxon>
        <taxon>Eumalacostraca</taxon>
        <taxon>Eucarida</taxon>
        <taxon>Decapoda</taxon>
        <taxon>Pleocyemata</taxon>
        <taxon>Brachyura</taxon>
        <taxon>Eubrachyura</taxon>
        <taxon>Portunoidea</taxon>
        <taxon>Portunidae</taxon>
        <taxon>Portuninae</taxon>
        <taxon>Portunus</taxon>
    </lineage>
</organism>
<name>A0A5B7EAN7_PORTR</name>
<feature type="compositionally biased region" description="Polar residues" evidence="1">
    <location>
        <begin position="17"/>
        <end position="28"/>
    </location>
</feature>
<dbReference type="Proteomes" id="UP000324222">
    <property type="component" value="Unassembled WGS sequence"/>
</dbReference>
<sequence length="28" mass="3138">MQADRLLNTPVPLMDNKCTTHSPTLPRS</sequence>
<evidence type="ECO:0000313" key="2">
    <source>
        <dbReference type="EMBL" id="MPC31290.1"/>
    </source>
</evidence>
<dbReference type="AlphaFoldDB" id="A0A5B7EAN7"/>
<dbReference type="EMBL" id="VSRR010002405">
    <property type="protein sequence ID" value="MPC31290.1"/>
    <property type="molecule type" value="Genomic_DNA"/>
</dbReference>
<keyword evidence="3" id="KW-1185">Reference proteome</keyword>
<reference evidence="2 3" key="1">
    <citation type="submission" date="2019-05" db="EMBL/GenBank/DDBJ databases">
        <title>Another draft genome of Portunus trituberculatus and its Hox gene families provides insights of decapod evolution.</title>
        <authorList>
            <person name="Jeong J.-H."/>
            <person name="Song I."/>
            <person name="Kim S."/>
            <person name="Choi T."/>
            <person name="Kim D."/>
            <person name="Ryu S."/>
            <person name="Kim W."/>
        </authorList>
    </citation>
    <scope>NUCLEOTIDE SEQUENCE [LARGE SCALE GENOMIC DNA]</scope>
    <source>
        <tissue evidence="2">Muscle</tissue>
    </source>
</reference>
<evidence type="ECO:0000313" key="3">
    <source>
        <dbReference type="Proteomes" id="UP000324222"/>
    </source>
</evidence>
<gene>
    <name evidence="2" type="ORF">E2C01_024575</name>
</gene>
<proteinExistence type="predicted"/>
<protein>
    <submittedName>
        <fullName evidence="2">Uncharacterized protein</fullName>
    </submittedName>
</protein>
<feature type="region of interest" description="Disordered" evidence="1">
    <location>
        <begin position="1"/>
        <end position="28"/>
    </location>
</feature>
<comment type="caution">
    <text evidence="2">The sequence shown here is derived from an EMBL/GenBank/DDBJ whole genome shotgun (WGS) entry which is preliminary data.</text>
</comment>
<evidence type="ECO:0000256" key="1">
    <source>
        <dbReference type="SAM" id="MobiDB-lite"/>
    </source>
</evidence>